<name>A0A7W7QVY1_9ACTN</name>
<sequence length="73" mass="7802">MAESSLTRTDGEHEANRALFGTVHEVAVRYAGAEVSQVMAVLRGRLVGVPGMDDHGIRRIAEEISVGRDPSGL</sequence>
<dbReference type="RefSeq" id="WP_184725367.1">
    <property type="nucleotide sequence ID" value="NZ_JACHJP010000016.1"/>
</dbReference>
<evidence type="ECO:0000313" key="2">
    <source>
        <dbReference type="Proteomes" id="UP000552644"/>
    </source>
</evidence>
<organism evidence="1 2">
    <name type="scientific">Streptosporangium saharense</name>
    <dbReference type="NCBI Taxonomy" id="1706840"/>
    <lineage>
        <taxon>Bacteria</taxon>
        <taxon>Bacillati</taxon>
        <taxon>Actinomycetota</taxon>
        <taxon>Actinomycetes</taxon>
        <taxon>Streptosporangiales</taxon>
        <taxon>Streptosporangiaceae</taxon>
        <taxon>Streptosporangium</taxon>
    </lineage>
</organism>
<comment type="caution">
    <text evidence="1">The sequence shown here is derived from an EMBL/GenBank/DDBJ whole genome shotgun (WGS) entry which is preliminary data.</text>
</comment>
<reference evidence="1 2" key="1">
    <citation type="submission" date="2020-08" db="EMBL/GenBank/DDBJ databases">
        <title>Genomic Encyclopedia of Type Strains, Phase III (KMG-III): the genomes of soil and plant-associated and newly described type strains.</title>
        <authorList>
            <person name="Whitman W."/>
        </authorList>
    </citation>
    <scope>NUCLEOTIDE SEQUENCE [LARGE SCALE GENOMIC DNA]</scope>
    <source>
        <strain evidence="1 2">CECT 8840</strain>
    </source>
</reference>
<dbReference type="EMBL" id="JACHJP010000016">
    <property type="protein sequence ID" value="MBB4920762.1"/>
    <property type="molecule type" value="Genomic_DNA"/>
</dbReference>
<keyword evidence="2" id="KW-1185">Reference proteome</keyword>
<protein>
    <submittedName>
        <fullName evidence="1">Uncharacterized protein</fullName>
    </submittedName>
</protein>
<evidence type="ECO:0000313" key="1">
    <source>
        <dbReference type="EMBL" id="MBB4920762.1"/>
    </source>
</evidence>
<dbReference type="AlphaFoldDB" id="A0A7W7QVY1"/>
<accession>A0A7W7QVY1</accession>
<gene>
    <name evidence="1" type="ORF">FHS44_007914</name>
</gene>
<dbReference type="Proteomes" id="UP000552644">
    <property type="component" value="Unassembled WGS sequence"/>
</dbReference>
<proteinExistence type="predicted"/>